<feature type="chain" id="PRO_5019170972" description="Glycoside hydrolase Family 18, chitinase_18" evidence="1">
    <location>
        <begin position="23"/>
        <end position="337"/>
    </location>
</feature>
<evidence type="ECO:0000256" key="1">
    <source>
        <dbReference type="SAM" id="SignalP"/>
    </source>
</evidence>
<evidence type="ECO:0008006" key="4">
    <source>
        <dbReference type="Google" id="ProtNLM"/>
    </source>
</evidence>
<dbReference type="EMBL" id="QRUU01000013">
    <property type="protein sequence ID" value="RGR98307.1"/>
    <property type="molecule type" value="Genomic_DNA"/>
</dbReference>
<feature type="signal peptide" evidence="1">
    <location>
        <begin position="1"/>
        <end position="22"/>
    </location>
</feature>
<dbReference type="PROSITE" id="PS51257">
    <property type="entry name" value="PROKAR_LIPOPROTEIN"/>
    <property type="match status" value="1"/>
</dbReference>
<dbReference type="Proteomes" id="UP000285864">
    <property type="component" value="Unassembled WGS sequence"/>
</dbReference>
<name>A0A412GU20_9BACT</name>
<dbReference type="Gene3D" id="3.20.20.80">
    <property type="entry name" value="Glycosidases"/>
    <property type="match status" value="1"/>
</dbReference>
<dbReference type="RefSeq" id="WP_118483596.1">
    <property type="nucleotide sequence ID" value="NZ_CAUBSX010000077.1"/>
</dbReference>
<dbReference type="InterPro" id="IPR032320">
    <property type="entry name" value="GH18_BT1044-like"/>
</dbReference>
<organism evidence="2 3">
    <name type="scientific">Phocaeicola coprocola</name>
    <dbReference type="NCBI Taxonomy" id="310298"/>
    <lineage>
        <taxon>Bacteria</taxon>
        <taxon>Pseudomonadati</taxon>
        <taxon>Bacteroidota</taxon>
        <taxon>Bacteroidia</taxon>
        <taxon>Bacteroidales</taxon>
        <taxon>Bacteroidaceae</taxon>
        <taxon>Phocaeicola</taxon>
    </lineage>
</organism>
<dbReference type="Pfam" id="PF16141">
    <property type="entry name" value="GH18_BT1044-like"/>
    <property type="match status" value="1"/>
</dbReference>
<comment type="caution">
    <text evidence="2">The sequence shown here is derived from an EMBL/GenBank/DDBJ whole genome shotgun (WGS) entry which is preliminary data.</text>
</comment>
<gene>
    <name evidence="2" type="ORF">DWY20_04880</name>
</gene>
<accession>A0A412GU20</accession>
<reference evidence="2 3" key="1">
    <citation type="submission" date="2018-08" db="EMBL/GenBank/DDBJ databases">
        <title>A genome reference for cultivated species of the human gut microbiota.</title>
        <authorList>
            <person name="Zou Y."/>
            <person name="Xue W."/>
            <person name="Luo G."/>
        </authorList>
    </citation>
    <scope>NUCLEOTIDE SEQUENCE [LARGE SCALE GENOMIC DNA]</scope>
    <source>
        <strain evidence="2 3">AF24-2</strain>
    </source>
</reference>
<keyword evidence="3" id="KW-1185">Reference proteome</keyword>
<proteinExistence type="predicted"/>
<evidence type="ECO:0000313" key="3">
    <source>
        <dbReference type="Proteomes" id="UP000285864"/>
    </source>
</evidence>
<protein>
    <recommendedName>
        <fullName evidence="4">Glycoside hydrolase Family 18, chitinase_18</fullName>
    </recommendedName>
</protein>
<evidence type="ECO:0000313" key="2">
    <source>
        <dbReference type="EMBL" id="RGR98307.1"/>
    </source>
</evidence>
<sequence length="337" mass="37303">MKNIIKSALGVFLMGSLTMVSCTDVESLDINRPTAQEQNPEAYANYLQNLRNYKNAEHKIVYAWFDNSTKVPASPAHHMTNIPDSVDIVSLMYPEALADFEKSDIETMHNKGSKVVYTISYDDIKTAWEDQQANSDGEGTEFNTYLQAELDKQLAYSASFDGVIVEFIGQDPTFMNTDEKEAYATTQNIVLNAVKSWKSANENKMLTWQGKPQNLIDKTILNDCSHIILDIDKVTDTNQLLLTVKSALADGVPTDNIVIAVSTTGADTSDKKTGYWDTDVRALGEVAHWVAAGYPEADGFTRAGIAIYNVQNDYYATGGTYTYVKEAINILNPAPTK</sequence>
<dbReference type="AlphaFoldDB" id="A0A412GU20"/>
<keyword evidence="1" id="KW-0732">Signal</keyword>